<evidence type="ECO:0000313" key="4">
    <source>
        <dbReference type="Proteomes" id="UP000235387"/>
    </source>
</evidence>
<keyword evidence="1" id="KW-0175">Coiled coil</keyword>
<dbReference type="RefSeq" id="WP_102391449.1">
    <property type="nucleotide sequence ID" value="NZ_MDAL01000033.1"/>
</dbReference>
<feature type="transmembrane region" description="Helical" evidence="2">
    <location>
        <begin position="105"/>
        <end position="126"/>
    </location>
</feature>
<feature type="transmembrane region" description="Helical" evidence="2">
    <location>
        <begin position="61"/>
        <end position="85"/>
    </location>
</feature>
<evidence type="ECO:0000256" key="2">
    <source>
        <dbReference type="SAM" id="Phobius"/>
    </source>
</evidence>
<protein>
    <submittedName>
        <fullName evidence="3">Uncharacterized protein</fullName>
    </submittedName>
</protein>
<organism evidence="3 4">
    <name type="scientific">Enterovibrio norvegicus</name>
    <dbReference type="NCBI Taxonomy" id="188144"/>
    <lineage>
        <taxon>Bacteria</taxon>
        <taxon>Pseudomonadati</taxon>
        <taxon>Pseudomonadota</taxon>
        <taxon>Gammaproteobacteria</taxon>
        <taxon>Vibrionales</taxon>
        <taxon>Vibrionaceae</taxon>
        <taxon>Enterovibrio</taxon>
    </lineage>
</organism>
<name>A0A2N7L8B4_9GAMM</name>
<proteinExistence type="predicted"/>
<feature type="transmembrane region" description="Helical" evidence="2">
    <location>
        <begin position="6"/>
        <end position="29"/>
    </location>
</feature>
<accession>A0A2N7L8B4</accession>
<reference evidence="4" key="1">
    <citation type="submission" date="2016-07" db="EMBL/GenBank/DDBJ databases">
        <title>Nontailed viruses are major unrecognized killers of bacteria in the ocean.</title>
        <authorList>
            <person name="Kauffman K."/>
            <person name="Hussain F."/>
            <person name="Yang J."/>
            <person name="Arevalo P."/>
            <person name="Brown J."/>
            <person name="Cutler M."/>
            <person name="Kelly L."/>
            <person name="Polz M.F."/>
        </authorList>
    </citation>
    <scope>NUCLEOTIDE SEQUENCE [LARGE SCALE GENOMIC DNA]</scope>
    <source>
        <strain evidence="4">10N.261.45.A10</strain>
    </source>
</reference>
<gene>
    <name evidence="3" type="ORF">BCT23_20345</name>
</gene>
<keyword evidence="2" id="KW-0472">Membrane</keyword>
<evidence type="ECO:0000256" key="1">
    <source>
        <dbReference type="SAM" id="Coils"/>
    </source>
</evidence>
<feature type="coiled-coil region" evidence="1">
    <location>
        <begin position="187"/>
        <end position="214"/>
    </location>
</feature>
<comment type="caution">
    <text evidence="3">The sequence shown here is derived from an EMBL/GenBank/DDBJ whole genome shotgun (WGS) entry which is preliminary data.</text>
</comment>
<dbReference type="Proteomes" id="UP000235387">
    <property type="component" value="Unassembled WGS sequence"/>
</dbReference>
<evidence type="ECO:0000313" key="3">
    <source>
        <dbReference type="EMBL" id="PMN90303.1"/>
    </source>
</evidence>
<dbReference type="EMBL" id="MDAL01000033">
    <property type="protein sequence ID" value="PMN90303.1"/>
    <property type="molecule type" value="Genomic_DNA"/>
</dbReference>
<sequence>MKELSVLPQLAAFFFFPFVMVTITAVWVYETAIDQPLYGKLKAKYSALKVKWAQKRHQSAWWSMSLNVHLCIYLPIIVSFGFAYLLSKHEESTNLTAFSIRWEQYLVLGENLCIGIFSGAFIYWFTTHYREFNTKKSAYFQYRILLSELCIPTSLEVSFYGEGMSEDTTETANPKVGRNLGGLARQYVQYLEGFDKLESDLERMEKKISSFKIIGRSIQHFDQEVKDAVIELEVLTDLLLPRFKRFHEERKYLKEPTHREKIEWFDCHENLYGWFHKDEEIKLAEESTDTQSAFMMVFSFYLLKEKLGTYTSARTKLHGLIAAQVIPLSFR</sequence>
<dbReference type="AlphaFoldDB" id="A0A2N7L8B4"/>
<keyword evidence="2" id="KW-0812">Transmembrane</keyword>
<keyword evidence="2" id="KW-1133">Transmembrane helix</keyword>